<dbReference type="PANTHER" id="PTHR11364">
    <property type="entry name" value="THIOSULFATE SULFERTANSFERASE"/>
    <property type="match status" value="1"/>
</dbReference>
<feature type="domain" description="Rhodanese" evidence="3">
    <location>
        <begin position="140"/>
        <end position="256"/>
    </location>
</feature>
<accession>A0A0D3IC77</accession>
<keyword evidence="2" id="KW-0677">Repeat</keyword>
<evidence type="ECO:0000313" key="4">
    <source>
        <dbReference type="EnsemblProtists" id="EOD08862"/>
    </source>
</evidence>
<dbReference type="CDD" id="cd01449">
    <property type="entry name" value="TST_Repeat_2"/>
    <property type="match status" value="1"/>
</dbReference>
<dbReference type="Gene3D" id="3.40.250.10">
    <property type="entry name" value="Rhodanese-like domain"/>
    <property type="match status" value="2"/>
</dbReference>
<protein>
    <recommendedName>
        <fullName evidence="3">Rhodanese domain-containing protein</fullName>
    </recommendedName>
</protein>
<evidence type="ECO:0000259" key="3">
    <source>
        <dbReference type="PROSITE" id="PS50206"/>
    </source>
</evidence>
<dbReference type="PaxDb" id="2903-EOD08862"/>
<dbReference type="SMART" id="SM00450">
    <property type="entry name" value="RHOD"/>
    <property type="match status" value="2"/>
</dbReference>
<reference evidence="4" key="2">
    <citation type="submission" date="2024-10" db="UniProtKB">
        <authorList>
            <consortium name="EnsemblProtists"/>
        </authorList>
    </citation>
    <scope>IDENTIFICATION</scope>
</reference>
<dbReference type="InterPro" id="IPR036873">
    <property type="entry name" value="Rhodanese-like_dom_sf"/>
</dbReference>
<dbReference type="STRING" id="2903.R1BHL4"/>
<dbReference type="AlphaFoldDB" id="A0A0D3IC77"/>
<dbReference type="CDD" id="cd01448">
    <property type="entry name" value="TST_Repeat_1"/>
    <property type="match status" value="1"/>
</dbReference>
<dbReference type="HOGENOM" id="CLU_031618_3_0_1"/>
<keyword evidence="1" id="KW-0808">Transferase</keyword>
<dbReference type="SUPFAM" id="SSF52821">
    <property type="entry name" value="Rhodanese/Cell cycle control phosphatase"/>
    <property type="match status" value="2"/>
</dbReference>
<name>A0A0D3IC77_EMIH1</name>
<organism evidence="4 5">
    <name type="scientific">Emiliania huxleyi (strain CCMP1516)</name>
    <dbReference type="NCBI Taxonomy" id="280463"/>
    <lineage>
        <taxon>Eukaryota</taxon>
        <taxon>Haptista</taxon>
        <taxon>Haptophyta</taxon>
        <taxon>Prymnesiophyceae</taxon>
        <taxon>Isochrysidales</taxon>
        <taxon>Noelaerhabdaceae</taxon>
        <taxon>Emiliania</taxon>
    </lineage>
</organism>
<dbReference type="eggNOG" id="KOG1529">
    <property type="taxonomic scope" value="Eukaryota"/>
</dbReference>
<dbReference type="InterPro" id="IPR001763">
    <property type="entry name" value="Rhodanese-like_dom"/>
</dbReference>
<dbReference type="InterPro" id="IPR045078">
    <property type="entry name" value="TST/MPST-like"/>
</dbReference>
<dbReference type="KEGG" id="ehx:EMIHUDRAFT_416815"/>
<evidence type="ECO:0000313" key="5">
    <source>
        <dbReference type="Proteomes" id="UP000013827"/>
    </source>
</evidence>
<evidence type="ECO:0000256" key="1">
    <source>
        <dbReference type="ARBA" id="ARBA00022679"/>
    </source>
</evidence>
<dbReference type="RefSeq" id="XP_005761291.1">
    <property type="nucleotide sequence ID" value="XM_005761234.1"/>
</dbReference>
<dbReference type="OMA" id="LLDVRWQ"/>
<keyword evidence="5" id="KW-1185">Reference proteome</keyword>
<dbReference type="GO" id="GO:0005739">
    <property type="term" value="C:mitochondrion"/>
    <property type="evidence" value="ECO:0007669"/>
    <property type="project" value="TreeGrafter"/>
</dbReference>
<reference evidence="5" key="1">
    <citation type="journal article" date="2013" name="Nature">
        <title>Pan genome of the phytoplankton Emiliania underpins its global distribution.</title>
        <authorList>
            <person name="Read B.A."/>
            <person name="Kegel J."/>
            <person name="Klute M.J."/>
            <person name="Kuo A."/>
            <person name="Lefebvre S.C."/>
            <person name="Maumus F."/>
            <person name="Mayer C."/>
            <person name="Miller J."/>
            <person name="Monier A."/>
            <person name="Salamov A."/>
            <person name="Young J."/>
            <person name="Aguilar M."/>
            <person name="Claverie J.M."/>
            <person name="Frickenhaus S."/>
            <person name="Gonzalez K."/>
            <person name="Herman E.K."/>
            <person name="Lin Y.C."/>
            <person name="Napier J."/>
            <person name="Ogata H."/>
            <person name="Sarno A.F."/>
            <person name="Shmutz J."/>
            <person name="Schroeder D."/>
            <person name="de Vargas C."/>
            <person name="Verret F."/>
            <person name="von Dassow P."/>
            <person name="Valentin K."/>
            <person name="Van de Peer Y."/>
            <person name="Wheeler G."/>
            <person name="Dacks J.B."/>
            <person name="Delwiche C.F."/>
            <person name="Dyhrman S.T."/>
            <person name="Glockner G."/>
            <person name="John U."/>
            <person name="Richards T."/>
            <person name="Worden A.Z."/>
            <person name="Zhang X."/>
            <person name="Grigoriev I.V."/>
            <person name="Allen A.E."/>
            <person name="Bidle K."/>
            <person name="Borodovsky M."/>
            <person name="Bowler C."/>
            <person name="Brownlee C."/>
            <person name="Cock J.M."/>
            <person name="Elias M."/>
            <person name="Gladyshev V.N."/>
            <person name="Groth M."/>
            <person name="Guda C."/>
            <person name="Hadaegh A."/>
            <person name="Iglesias-Rodriguez M.D."/>
            <person name="Jenkins J."/>
            <person name="Jones B.M."/>
            <person name="Lawson T."/>
            <person name="Leese F."/>
            <person name="Lindquist E."/>
            <person name="Lobanov A."/>
            <person name="Lomsadze A."/>
            <person name="Malik S.B."/>
            <person name="Marsh M.E."/>
            <person name="Mackinder L."/>
            <person name="Mock T."/>
            <person name="Mueller-Roeber B."/>
            <person name="Pagarete A."/>
            <person name="Parker M."/>
            <person name="Probert I."/>
            <person name="Quesneville H."/>
            <person name="Raines C."/>
            <person name="Rensing S.A."/>
            <person name="Riano-Pachon D.M."/>
            <person name="Richier S."/>
            <person name="Rokitta S."/>
            <person name="Shiraiwa Y."/>
            <person name="Soanes D.M."/>
            <person name="van der Giezen M."/>
            <person name="Wahlund T.M."/>
            <person name="Williams B."/>
            <person name="Wilson W."/>
            <person name="Wolfe G."/>
            <person name="Wurch L.L."/>
        </authorList>
    </citation>
    <scope>NUCLEOTIDE SEQUENCE</scope>
</reference>
<feature type="domain" description="Rhodanese" evidence="3">
    <location>
        <begin position="3"/>
        <end position="101"/>
    </location>
</feature>
<dbReference type="PROSITE" id="PS50206">
    <property type="entry name" value="RHODANESE_3"/>
    <property type="match status" value="2"/>
</dbReference>
<dbReference type="Pfam" id="PF00581">
    <property type="entry name" value="Rhodanese"/>
    <property type="match status" value="2"/>
</dbReference>
<dbReference type="EnsemblProtists" id="EOD08862">
    <property type="protein sequence ID" value="EOD08862"/>
    <property type="gene ID" value="EMIHUDRAFT_416815"/>
</dbReference>
<dbReference type="Proteomes" id="UP000013827">
    <property type="component" value="Unassembled WGS sequence"/>
</dbReference>
<proteinExistence type="predicted"/>
<dbReference type="PANTHER" id="PTHR11364:SF27">
    <property type="entry name" value="SULFURTRANSFERASE"/>
    <property type="match status" value="1"/>
</dbReference>
<evidence type="ECO:0000256" key="2">
    <source>
        <dbReference type="ARBA" id="ARBA00022737"/>
    </source>
</evidence>
<sequence>MGRDARQEFEACRIPGAVFFDVDATDVASPLPHMLPSDAFFARTMSELGIVHDDHVVCYDGKGLFSAARFWWMLRAYGHPAASVLDGGLPAWQRAGHATESGPRAPVARASPPFEARLDASLVADLAKVRSLVDAFQSGAAPAQTLVDARSQARFEGMAKEARAGCRSGHAPGSRSVPFDRVLQADGTMRPPEQVAAVFAEAGVPGVDAPLVGSCGSGVTAAVLALALEHAGRASLLEIYDGSWAEYGGDESQPLATGPAPPA</sequence>
<dbReference type="GeneID" id="17254920"/>
<dbReference type="GO" id="GO:0004792">
    <property type="term" value="F:thiosulfate-cyanide sulfurtransferase activity"/>
    <property type="evidence" value="ECO:0007669"/>
    <property type="project" value="TreeGrafter"/>
</dbReference>